<dbReference type="PROSITE" id="PS50930">
    <property type="entry name" value="HTH_LYTTR"/>
    <property type="match status" value="1"/>
</dbReference>
<dbReference type="AlphaFoldDB" id="A0A4Y9F2V6"/>
<keyword evidence="4" id="KW-0804">Transcription</keyword>
<dbReference type="SMART" id="SM00850">
    <property type="entry name" value="LytTR"/>
    <property type="match status" value="1"/>
</dbReference>
<accession>A0A4Y9F2V6</accession>
<comment type="caution">
    <text evidence="6">The sequence shown here is derived from an EMBL/GenBank/DDBJ whole genome shotgun (WGS) entry which is preliminary data.</text>
</comment>
<dbReference type="PANTHER" id="PTHR37299">
    <property type="entry name" value="TRANSCRIPTIONAL REGULATOR-RELATED"/>
    <property type="match status" value="1"/>
</dbReference>
<evidence type="ECO:0000256" key="4">
    <source>
        <dbReference type="ARBA" id="ARBA00023163"/>
    </source>
</evidence>
<evidence type="ECO:0000256" key="2">
    <source>
        <dbReference type="ARBA" id="ARBA00023015"/>
    </source>
</evidence>
<feature type="domain" description="HTH LytTR-type" evidence="5">
    <location>
        <begin position="56"/>
        <end position="158"/>
    </location>
</feature>
<name>A0A4Y9F2V6_9MICC</name>
<dbReference type="InterPro" id="IPR007492">
    <property type="entry name" value="LytTR_DNA-bd_dom"/>
</dbReference>
<proteinExistence type="predicted"/>
<dbReference type="InterPro" id="IPR046947">
    <property type="entry name" value="LytR-like"/>
</dbReference>
<organism evidence="6 7">
    <name type="scientific">Rothia nasimurium</name>
    <dbReference type="NCBI Taxonomy" id="85336"/>
    <lineage>
        <taxon>Bacteria</taxon>
        <taxon>Bacillati</taxon>
        <taxon>Actinomycetota</taxon>
        <taxon>Actinomycetes</taxon>
        <taxon>Micrococcales</taxon>
        <taxon>Micrococcaceae</taxon>
        <taxon>Rothia</taxon>
    </lineage>
</organism>
<reference evidence="6 7" key="1">
    <citation type="submission" date="2019-03" db="EMBL/GenBank/DDBJ databases">
        <title>Diversity of the mouse oral microbiome.</title>
        <authorList>
            <person name="Joseph S."/>
            <person name="Aduse-Opoku J."/>
            <person name="Curtis M."/>
            <person name="Wade W."/>
            <person name="Hashim A."/>
        </authorList>
    </citation>
    <scope>NUCLEOTIDE SEQUENCE [LARGE SCALE GENOMIC DNA]</scope>
    <source>
        <strain evidence="7">irhom_31</strain>
    </source>
</reference>
<evidence type="ECO:0000256" key="1">
    <source>
        <dbReference type="ARBA" id="ARBA00022490"/>
    </source>
</evidence>
<gene>
    <name evidence="6" type="ORF">E4U03_07400</name>
</gene>
<evidence type="ECO:0000259" key="5">
    <source>
        <dbReference type="PROSITE" id="PS50930"/>
    </source>
</evidence>
<keyword evidence="3" id="KW-0238">DNA-binding</keyword>
<dbReference type="EMBL" id="SPQC01000023">
    <property type="protein sequence ID" value="TFU22046.1"/>
    <property type="molecule type" value="Genomic_DNA"/>
</dbReference>
<evidence type="ECO:0000256" key="3">
    <source>
        <dbReference type="ARBA" id="ARBA00023125"/>
    </source>
</evidence>
<keyword evidence="1" id="KW-0963">Cytoplasm</keyword>
<dbReference type="OrthoDB" id="9808614at2"/>
<evidence type="ECO:0000313" key="6">
    <source>
        <dbReference type="EMBL" id="TFU22046.1"/>
    </source>
</evidence>
<sequence length="158" mass="17981">MSALVILPMERETMKFTLTLDRKFQETCVDVTAPELTAEVEELQSYLTSKSLVPLLAYTKGGAVPLELKQTLRFYTSDKNVYAHTIQGVLNVKLRMKELETRLPTSFIRINQGELINIHWVERFDVSFSTTIGVVLKDGTRCFVSRRSLARVKRALGL</sequence>
<keyword evidence="2" id="KW-0805">Transcription regulation</keyword>
<evidence type="ECO:0000313" key="7">
    <source>
        <dbReference type="Proteomes" id="UP000297951"/>
    </source>
</evidence>
<dbReference type="Gene3D" id="2.40.50.1020">
    <property type="entry name" value="LytTr DNA-binding domain"/>
    <property type="match status" value="1"/>
</dbReference>
<dbReference type="GO" id="GO:0000156">
    <property type="term" value="F:phosphorelay response regulator activity"/>
    <property type="evidence" value="ECO:0007669"/>
    <property type="project" value="InterPro"/>
</dbReference>
<protein>
    <submittedName>
        <fullName evidence="6">LytTR family transcriptional regulator</fullName>
    </submittedName>
</protein>
<dbReference type="GO" id="GO:0003677">
    <property type="term" value="F:DNA binding"/>
    <property type="evidence" value="ECO:0007669"/>
    <property type="project" value="UniProtKB-KW"/>
</dbReference>
<dbReference type="Proteomes" id="UP000297951">
    <property type="component" value="Unassembled WGS sequence"/>
</dbReference>
<dbReference type="PANTHER" id="PTHR37299:SF2">
    <property type="entry name" value="HTH LYTTR-TYPE DOMAIN-CONTAINING PROTEIN"/>
    <property type="match status" value="1"/>
</dbReference>
<dbReference type="STRING" id="85336.A7979_05485"/>
<dbReference type="Pfam" id="PF04397">
    <property type="entry name" value="LytTR"/>
    <property type="match status" value="1"/>
</dbReference>